<dbReference type="Gene3D" id="3.40.50.720">
    <property type="entry name" value="NAD(P)-binding Rossmann-like Domain"/>
    <property type="match status" value="1"/>
</dbReference>
<evidence type="ECO:0000256" key="1">
    <source>
        <dbReference type="SAM" id="MobiDB-lite"/>
    </source>
</evidence>
<reference evidence="3" key="1">
    <citation type="submission" date="2022-10" db="EMBL/GenBank/DDBJ databases">
        <title>Whole-Genome Sequencing of Brachybacterium huguangmaarense BRM-3, Isolated from Betula schmidtii.</title>
        <authorList>
            <person name="Haam D."/>
        </authorList>
    </citation>
    <scope>NUCLEOTIDE SEQUENCE</scope>
    <source>
        <strain evidence="3">BRM-3</strain>
    </source>
</reference>
<feature type="domain" description="Gfo/Idh/MocA-like oxidoreductase N-terminal" evidence="2">
    <location>
        <begin position="5"/>
        <end position="128"/>
    </location>
</feature>
<gene>
    <name evidence="3" type="ORF">BRM3_06620</name>
</gene>
<feature type="compositionally biased region" description="Acidic residues" evidence="1">
    <location>
        <begin position="398"/>
        <end position="410"/>
    </location>
</feature>
<organism evidence="3 4">
    <name type="scientific">Brachybacterium huguangmaarense</name>
    <dbReference type="NCBI Taxonomy" id="1652028"/>
    <lineage>
        <taxon>Bacteria</taxon>
        <taxon>Bacillati</taxon>
        <taxon>Actinomycetota</taxon>
        <taxon>Actinomycetes</taxon>
        <taxon>Micrococcales</taxon>
        <taxon>Dermabacteraceae</taxon>
        <taxon>Brachybacterium</taxon>
    </lineage>
</organism>
<dbReference type="PANTHER" id="PTHR43708">
    <property type="entry name" value="CONSERVED EXPRESSED OXIDOREDUCTASE (EUROFUNG)"/>
    <property type="match status" value="1"/>
</dbReference>
<dbReference type="InterPro" id="IPR000683">
    <property type="entry name" value="Gfo/Idh/MocA-like_OxRdtase_N"/>
</dbReference>
<feature type="compositionally biased region" description="Low complexity" evidence="1">
    <location>
        <begin position="491"/>
        <end position="503"/>
    </location>
</feature>
<keyword evidence="4" id="KW-1185">Reference proteome</keyword>
<dbReference type="InterPro" id="IPR036291">
    <property type="entry name" value="NAD(P)-bd_dom_sf"/>
</dbReference>
<dbReference type="Proteomes" id="UP001164305">
    <property type="component" value="Chromosome"/>
</dbReference>
<dbReference type="PANTHER" id="PTHR43708:SF4">
    <property type="entry name" value="OXIDOREDUCTASE YCEM-RELATED"/>
    <property type="match status" value="1"/>
</dbReference>
<dbReference type="InterPro" id="IPR051317">
    <property type="entry name" value="Gfo/Idh/MocA_oxidoreduct"/>
</dbReference>
<accession>A0ABY6G4D7</accession>
<feature type="region of interest" description="Disordered" evidence="1">
    <location>
        <begin position="368"/>
        <end position="557"/>
    </location>
</feature>
<protein>
    <submittedName>
        <fullName evidence="3">Gfo/Idh/MocA family oxidoreductase</fullName>
    </submittedName>
</protein>
<dbReference type="Pfam" id="PF01408">
    <property type="entry name" value="GFO_IDH_MocA"/>
    <property type="match status" value="1"/>
</dbReference>
<dbReference type="EMBL" id="CP107020">
    <property type="protein sequence ID" value="UYG18074.1"/>
    <property type="molecule type" value="Genomic_DNA"/>
</dbReference>
<evidence type="ECO:0000313" key="3">
    <source>
        <dbReference type="EMBL" id="UYG18074.1"/>
    </source>
</evidence>
<dbReference type="RefSeq" id="WP_263595278.1">
    <property type="nucleotide sequence ID" value="NZ_CP107020.1"/>
</dbReference>
<feature type="compositionally biased region" description="Acidic residues" evidence="1">
    <location>
        <begin position="377"/>
        <end position="390"/>
    </location>
</feature>
<proteinExistence type="predicted"/>
<sequence length="557" mass="59187">MPSPLNIAVVGVGTMAQAVHLPLIRRRWDRFALTGIVEISPRRRKEASEVWGVPEERRYESVADLVTAIRAKEIEVDAVVVASDGLHVDDVLAVIRRGVPVLVEPPLGFSAEEIAQVADFERMTGRHLVMMAYPQQYDEAIATLAERLPRRDIRLLEHEVRMPSAQPLFGRAHVTVSAYDLPSDARTQRREALQGAVETGTGTGATQRDRDLYVKGLLTGVAHQLAALERAYGPLETIEAVRQWPHGVIPGSVELLGRFEGSVPVRIVWHYLPFFPEYHEELTILSARRRLRISLPAPSYADGRSTLSVRERDSGAVQEKTVEAAVGAAESMWEAFHAFVVSGEAPAAGSADELRRVTQLRDVLEQIVQGDGRTLEPEAEPEPEPEAEPEAEVKVDGATDESAGDADLTDDGGPAIVLVPEDGSATPSGTSAADGETETVSASGAGTVTEGEGDPVAASPAPAAVDETAAAPASPDAPNPVAEPAAALVSPDAPEPVAEPAAVSTRTDAPDPVAERAPVESPDPADAIAETDAWEASAVRSEDAEPGAGRAEHDPRS</sequence>
<feature type="compositionally biased region" description="Low complexity" evidence="1">
    <location>
        <begin position="454"/>
        <end position="482"/>
    </location>
</feature>
<evidence type="ECO:0000313" key="4">
    <source>
        <dbReference type="Proteomes" id="UP001164305"/>
    </source>
</evidence>
<evidence type="ECO:0000259" key="2">
    <source>
        <dbReference type="Pfam" id="PF01408"/>
    </source>
</evidence>
<name>A0ABY6G4D7_9MICO</name>
<dbReference type="SUPFAM" id="SSF51735">
    <property type="entry name" value="NAD(P)-binding Rossmann-fold domains"/>
    <property type="match status" value="1"/>
</dbReference>